<dbReference type="Proteomes" id="UP000652176">
    <property type="component" value="Unassembled WGS sequence"/>
</dbReference>
<feature type="signal peptide" evidence="1">
    <location>
        <begin position="1"/>
        <end position="24"/>
    </location>
</feature>
<evidence type="ECO:0000256" key="1">
    <source>
        <dbReference type="SAM" id="SignalP"/>
    </source>
</evidence>
<gene>
    <name evidence="2" type="ORF">IE877_20040</name>
</gene>
<proteinExistence type="predicted"/>
<reference evidence="2 3" key="1">
    <citation type="submission" date="2020-09" db="EMBL/GenBank/DDBJ databases">
        <title>Methylomonas albis sp. nov. and Methylomonas fluvii sp. nov.: Two cold-adapted methanotrophs from the River Elbe and an amended description of Methylovulum psychrotolerans strain Eb1.</title>
        <authorList>
            <person name="Bussmann I.K."/>
            <person name="Klings K.-W."/>
            <person name="Warnstedt J."/>
            <person name="Hoppert M."/>
            <person name="Saborowski A."/>
            <person name="Horn F."/>
            <person name="Liebner S."/>
        </authorList>
    </citation>
    <scope>NUCLEOTIDE SEQUENCE [LARGE SCALE GENOMIC DNA]</scope>
    <source>
        <strain evidence="2 3">EbA</strain>
    </source>
</reference>
<accession>A0ABR9D5S5</accession>
<evidence type="ECO:0000313" key="2">
    <source>
        <dbReference type="EMBL" id="MBD9358136.1"/>
    </source>
</evidence>
<feature type="chain" id="PRO_5045405039" evidence="1">
    <location>
        <begin position="25"/>
        <end position="89"/>
    </location>
</feature>
<name>A0ABR9D5S5_9GAMM</name>
<keyword evidence="1" id="KW-0732">Signal</keyword>
<keyword evidence="3" id="KW-1185">Reference proteome</keyword>
<sequence length="89" mass="9387">MKTLSTLQIAIVLTAAIASTGVQAHGDQITSGTVANGLVTEVMYDNPAYNRGIHGYPNPVAPLVIAEKQLIYVDQAHGQAIYSYAGNTK</sequence>
<dbReference type="EMBL" id="JACXSS010000001">
    <property type="protein sequence ID" value="MBD9358136.1"/>
    <property type="molecule type" value="Genomic_DNA"/>
</dbReference>
<organism evidence="2 3">
    <name type="scientific">Methylomonas albis</name>
    <dbReference type="NCBI Taxonomy" id="1854563"/>
    <lineage>
        <taxon>Bacteria</taxon>
        <taxon>Pseudomonadati</taxon>
        <taxon>Pseudomonadota</taxon>
        <taxon>Gammaproteobacteria</taxon>
        <taxon>Methylococcales</taxon>
        <taxon>Methylococcaceae</taxon>
        <taxon>Methylomonas</taxon>
    </lineage>
</organism>
<dbReference type="RefSeq" id="WP_192376368.1">
    <property type="nucleotide sequence ID" value="NZ_CAJHIV010000001.1"/>
</dbReference>
<protein>
    <submittedName>
        <fullName evidence="2">Uncharacterized protein</fullName>
    </submittedName>
</protein>
<comment type="caution">
    <text evidence="2">The sequence shown here is derived from an EMBL/GenBank/DDBJ whole genome shotgun (WGS) entry which is preliminary data.</text>
</comment>
<evidence type="ECO:0000313" key="3">
    <source>
        <dbReference type="Proteomes" id="UP000652176"/>
    </source>
</evidence>